<dbReference type="AlphaFoldDB" id="A0AAU8G8T5"/>
<gene>
    <name evidence="2" type="ORF">ABV300_08125</name>
</gene>
<keyword evidence="1" id="KW-0812">Transmembrane</keyword>
<dbReference type="SUPFAM" id="SSF54523">
    <property type="entry name" value="Pili subunits"/>
    <property type="match status" value="1"/>
</dbReference>
<name>A0AAU8G8T5_9CHLR</name>
<reference evidence="2" key="1">
    <citation type="submission" date="2024-06" db="EMBL/GenBank/DDBJ databases">
        <title>A Novel Isolate, Dehalogenimonas sp. Strain 4OHTPN, Dechlorinates Aromatic 4 Hydroxy chlorothalonil by a Novel Reductive Dehalogenase.</title>
        <authorList>
            <person name="Liu G."/>
        </authorList>
    </citation>
    <scope>NUCLEOTIDE SEQUENCE</scope>
    <source>
        <strain evidence="2">4OHTPN</strain>
    </source>
</reference>
<evidence type="ECO:0000256" key="1">
    <source>
        <dbReference type="SAM" id="Phobius"/>
    </source>
</evidence>
<feature type="transmembrane region" description="Helical" evidence="1">
    <location>
        <begin position="12"/>
        <end position="31"/>
    </location>
</feature>
<sequence>MIKLFKSRKGFTLLEILVVLAIFAVLAGIAVPNVIKFIGEGGESAAAEELHNVVVAVSAALSFSTDLPHEISRAYSDEGIIPNPSADLTDPARYIQNPTVFKYNISLYGDVTQLGKVG</sequence>
<protein>
    <submittedName>
        <fullName evidence="2">Type II secretion system protein</fullName>
    </submittedName>
</protein>
<proteinExistence type="predicted"/>
<dbReference type="InterPro" id="IPR045584">
    <property type="entry name" value="Pilin-like"/>
</dbReference>
<keyword evidence="1" id="KW-1133">Transmembrane helix</keyword>
<evidence type="ECO:0000313" key="2">
    <source>
        <dbReference type="EMBL" id="XCH33105.1"/>
    </source>
</evidence>
<dbReference type="EMBL" id="CP159307">
    <property type="protein sequence ID" value="XCH33105.1"/>
    <property type="molecule type" value="Genomic_DNA"/>
</dbReference>
<dbReference type="RefSeq" id="WP_353714355.1">
    <property type="nucleotide sequence ID" value="NZ_CP159307.1"/>
</dbReference>
<dbReference type="Gene3D" id="3.30.700.10">
    <property type="entry name" value="Glycoprotein, Type 4 Pilin"/>
    <property type="match status" value="1"/>
</dbReference>
<accession>A0AAU8G8T5</accession>
<dbReference type="PROSITE" id="PS00409">
    <property type="entry name" value="PROKAR_NTER_METHYL"/>
    <property type="match status" value="1"/>
</dbReference>
<dbReference type="Pfam" id="PF07963">
    <property type="entry name" value="N_methyl"/>
    <property type="match status" value="1"/>
</dbReference>
<dbReference type="NCBIfam" id="TIGR02532">
    <property type="entry name" value="IV_pilin_GFxxxE"/>
    <property type="match status" value="1"/>
</dbReference>
<organism evidence="2">
    <name type="scientific">Dehalogenimonas sp. 4OHTPN</name>
    <dbReference type="NCBI Taxonomy" id="3166643"/>
    <lineage>
        <taxon>Bacteria</taxon>
        <taxon>Bacillati</taxon>
        <taxon>Chloroflexota</taxon>
        <taxon>Dehalococcoidia</taxon>
        <taxon>Dehalococcoidales</taxon>
        <taxon>Dehalococcoidaceae</taxon>
        <taxon>Dehalogenimonas</taxon>
    </lineage>
</organism>
<dbReference type="InterPro" id="IPR012902">
    <property type="entry name" value="N_methyl_site"/>
</dbReference>
<keyword evidence="1" id="KW-0472">Membrane</keyword>